<dbReference type="Gene3D" id="3.80.10.10">
    <property type="entry name" value="Ribonuclease Inhibitor"/>
    <property type="match status" value="1"/>
</dbReference>
<evidence type="ECO:0000256" key="2">
    <source>
        <dbReference type="ARBA" id="ARBA00022737"/>
    </source>
</evidence>
<proteinExistence type="predicted"/>
<dbReference type="InterPro" id="IPR050715">
    <property type="entry name" value="LRR-SigEffector_domain"/>
</dbReference>
<dbReference type="KEGG" id="pmrn:116937464"/>
<reference evidence="4" key="1">
    <citation type="submission" date="2025-08" db="UniProtKB">
        <authorList>
            <consortium name="RefSeq"/>
        </authorList>
    </citation>
    <scope>IDENTIFICATION</scope>
    <source>
        <tissue evidence="4">Sperm</tissue>
    </source>
</reference>
<dbReference type="InterPro" id="IPR032675">
    <property type="entry name" value="LRR_dom_sf"/>
</dbReference>
<organism evidence="3 4">
    <name type="scientific">Petromyzon marinus</name>
    <name type="common">Sea lamprey</name>
    <dbReference type="NCBI Taxonomy" id="7757"/>
    <lineage>
        <taxon>Eukaryota</taxon>
        <taxon>Metazoa</taxon>
        <taxon>Chordata</taxon>
        <taxon>Craniata</taxon>
        <taxon>Vertebrata</taxon>
        <taxon>Cyclostomata</taxon>
        <taxon>Hyperoartia</taxon>
        <taxon>Petromyzontiformes</taxon>
        <taxon>Petromyzontidae</taxon>
        <taxon>Petromyzon</taxon>
    </lineage>
</organism>
<dbReference type="SUPFAM" id="SSF52058">
    <property type="entry name" value="L domain-like"/>
    <property type="match status" value="1"/>
</dbReference>
<keyword evidence="1" id="KW-0433">Leucine-rich repeat</keyword>
<dbReference type="AlphaFoldDB" id="A0AAJ7SL02"/>
<sequence length="275" mass="29424">MTSPPAASPGFNVSARVSSAVPAGDADQAVRVARTQRHGALFLAQRRLYSVPTEITHGDSLESVETLTLRMNLLSQLPENFGKNLPNLAELYLHSNNLLTLPNALGSLPCLRVLDVSGNRLTSLPTSLGQLSSLTTLRLTHNHLQQLPTTLGLLPRLRTLQAAGNALSWLPASSLPASLCHLGLDSNRLLSLPRALCRLPALAEVTAADNRLRSLPMDLGRSGKLQLLFVDENPNLSLLPCWLHNLTLGCVGCGTEVGLVKEVTLGSPGLPDEIR</sequence>
<dbReference type="SMART" id="SM00369">
    <property type="entry name" value="LRR_TYP"/>
    <property type="match status" value="6"/>
</dbReference>
<dbReference type="PANTHER" id="PTHR45752">
    <property type="entry name" value="LEUCINE-RICH REPEAT-CONTAINING"/>
    <property type="match status" value="1"/>
</dbReference>
<evidence type="ECO:0000256" key="1">
    <source>
        <dbReference type="ARBA" id="ARBA00022614"/>
    </source>
</evidence>
<keyword evidence="2" id="KW-0677">Repeat</keyword>
<dbReference type="InterPro" id="IPR003591">
    <property type="entry name" value="Leu-rich_rpt_typical-subtyp"/>
</dbReference>
<keyword evidence="3" id="KW-1185">Reference proteome</keyword>
<dbReference type="PANTHER" id="PTHR45752:SF187">
    <property type="entry name" value="LEUCINE-RICH REPEAT AND IQ DOMAIN-CONTAINING PROTEIN 4"/>
    <property type="match status" value="1"/>
</dbReference>
<dbReference type="SMART" id="SM00364">
    <property type="entry name" value="LRR_BAC"/>
    <property type="match status" value="6"/>
</dbReference>
<evidence type="ECO:0000313" key="4">
    <source>
        <dbReference type="RefSeq" id="XP_032800463.1"/>
    </source>
</evidence>
<dbReference type="PROSITE" id="PS51450">
    <property type="entry name" value="LRR"/>
    <property type="match status" value="3"/>
</dbReference>
<gene>
    <name evidence="4" type="primary">LOC116937464</name>
</gene>
<evidence type="ECO:0000313" key="3">
    <source>
        <dbReference type="Proteomes" id="UP001318040"/>
    </source>
</evidence>
<dbReference type="RefSeq" id="XP_032800463.1">
    <property type="nucleotide sequence ID" value="XM_032944572.1"/>
</dbReference>
<name>A0AAJ7SL02_PETMA</name>
<protein>
    <submittedName>
        <fullName evidence="4">Leucine-rich repeat-containing protein 28-like</fullName>
    </submittedName>
</protein>
<dbReference type="InterPro" id="IPR001611">
    <property type="entry name" value="Leu-rich_rpt"/>
</dbReference>
<accession>A0AAJ7SL02</accession>
<dbReference type="Pfam" id="PF13855">
    <property type="entry name" value="LRR_8"/>
    <property type="match status" value="1"/>
</dbReference>
<dbReference type="Proteomes" id="UP001318040">
    <property type="component" value="Unplaced"/>
</dbReference>